<sequence length="115" mass="11832">MSRLLPLAAAAVFLAGCSTLPSLPGSVSTKIDSETEPGAVTLHCLASSTGACHFLVGEAFETAHEVRQGQVLKIPAPDQALPICASHSASFRLLCDRKTTIGPGGAVKFQSSRLG</sequence>
<evidence type="ECO:0000256" key="1">
    <source>
        <dbReference type="SAM" id="SignalP"/>
    </source>
</evidence>
<keyword evidence="3" id="KW-1185">Reference proteome</keyword>
<evidence type="ECO:0000313" key="2">
    <source>
        <dbReference type="EMBL" id="MDL5030561.1"/>
    </source>
</evidence>
<dbReference type="PROSITE" id="PS51257">
    <property type="entry name" value="PROKAR_LIPOPROTEIN"/>
    <property type="match status" value="1"/>
</dbReference>
<reference evidence="2 3" key="1">
    <citation type="submission" date="2023-06" db="EMBL/GenBank/DDBJ databases">
        <title>Pelomonas sp. APW6 16S ribosomal RNA gene genome sequencing and assembly.</title>
        <authorList>
            <person name="Woo H."/>
        </authorList>
    </citation>
    <scope>NUCLEOTIDE SEQUENCE [LARGE SCALE GENOMIC DNA]</scope>
    <source>
        <strain evidence="2 3">APW6</strain>
    </source>
</reference>
<dbReference type="EMBL" id="JASVDS010000001">
    <property type="protein sequence ID" value="MDL5030561.1"/>
    <property type="molecule type" value="Genomic_DNA"/>
</dbReference>
<evidence type="ECO:0000313" key="3">
    <source>
        <dbReference type="Proteomes" id="UP001238603"/>
    </source>
</evidence>
<feature type="signal peptide" evidence="1">
    <location>
        <begin position="1"/>
        <end position="24"/>
    </location>
</feature>
<gene>
    <name evidence="2" type="ORF">QRD43_01470</name>
</gene>
<dbReference type="RefSeq" id="WP_285980694.1">
    <property type="nucleotide sequence ID" value="NZ_JASVDS010000001.1"/>
</dbReference>
<proteinExistence type="predicted"/>
<protein>
    <recommendedName>
        <fullName evidence="4">Lipoprotein</fullName>
    </recommendedName>
</protein>
<comment type="caution">
    <text evidence="2">The sequence shown here is derived from an EMBL/GenBank/DDBJ whole genome shotgun (WGS) entry which is preliminary data.</text>
</comment>
<keyword evidence="1" id="KW-0732">Signal</keyword>
<dbReference type="Proteomes" id="UP001238603">
    <property type="component" value="Unassembled WGS sequence"/>
</dbReference>
<name>A0ABT7LCG5_9BURK</name>
<organism evidence="2 3">
    <name type="scientific">Roseateles subflavus</name>
    <dbReference type="NCBI Taxonomy" id="3053353"/>
    <lineage>
        <taxon>Bacteria</taxon>
        <taxon>Pseudomonadati</taxon>
        <taxon>Pseudomonadota</taxon>
        <taxon>Betaproteobacteria</taxon>
        <taxon>Burkholderiales</taxon>
        <taxon>Sphaerotilaceae</taxon>
        <taxon>Roseateles</taxon>
    </lineage>
</organism>
<evidence type="ECO:0008006" key="4">
    <source>
        <dbReference type="Google" id="ProtNLM"/>
    </source>
</evidence>
<accession>A0ABT7LCG5</accession>
<feature type="chain" id="PRO_5046823347" description="Lipoprotein" evidence="1">
    <location>
        <begin position="25"/>
        <end position="115"/>
    </location>
</feature>